<dbReference type="RefSeq" id="WP_185441681.1">
    <property type="nucleotide sequence ID" value="NZ_CP043661.1"/>
</dbReference>
<reference evidence="1 2" key="2">
    <citation type="journal article" date="2020" name="Microbiol. Resour. Announc.">
        <title>Antarctic desert soil bacteria exhibit high novel natural product potential, evaluated through long-read genome sequencing and comparative genomics.</title>
        <authorList>
            <person name="Benaud N."/>
            <person name="Edwards R.J."/>
            <person name="Amos T.G."/>
            <person name="D'Agostino P.M."/>
            <person name="Gutierrez-Chavez C."/>
            <person name="Montgomery K."/>
            <person name="Nicetic I."/>
            <person name="Ferrari B.C."/>
        </authorList>
    </citation>
    <scope>NUCLEOTIDE SEQUENCE [LARGE SCALE GENOMIC DNA]</scope>
    <source>
        <strain evidence="1 2">SPB151</strain>
    </source>
</reference>
<dbReference type="KEGG" id="kqi:F1D05_19710"/>
<sequence>MREVDEACQKRGVDGARWFIPGSRWFAAFRNLNFRLMPYLPWRRLIEEMPLKVGNKVELRDYAGPSRQPAVRRW</sequence>
<reference evidence="2" key="1">
    <citation type="submission" date="2019-09" db="EMBL/GenBank/DDBJ databases">
        <title>Antimicrobial potential of Antarctic Bacteria.</title>
        <authorList>
            <person name="Benaud N."/>
            <person name="Edwards R.J."/>
            <person name="Ferrari B.C."/>
        </authorList>
    </citation>
    <scope>NUCLEOTIDE SEQUENCE [LARGE SCALE GENOMIC DNA]</scope>
    <source>
        <strain evidence="2">SPB151</strain>
    </source>
</reference>
<protein>
    <submittedName>
        <fullName evidence="1">Uncharacterized protein</fullName>
    </submittedName>
</protein>
<dbReference type="EMBL" id="CP043661">
    <property type="protein sequence ID" value="QNE19741.1"/>
    <property type="molecule type" value="Genomic_DNA"/>
</dbReference>
<organism evidence="1 2">
    <name type="scientific">Kribbella qitaiheensis</name>
    <dbReference type="NCBI Taxonomy" id="1544730"/>
    <lineage>
        <taxon>Bacteria</taxon>
        <taxon>Bacillati</taxon>
        <taxon>Actinomycetota</taxon>
        <taxon>Actinomycetes</taxon>
        <taxon>Propionibacteriales</taxon>
        <taxon>Kribbellaceae</taxon>
        <taxon>Kribbella</taxon>
    </lineage>
</organism>
<evidence type="ECO:0000313" key="2">
    <source>
        <dbReference type="Proteomes" id="UP000515563"/>
    </source>
</evidence>
<name>A0A7G6X0H6_9ACTN</name>
<keyword evidence="2" id="KW-1185">Reference proteome</keyword>
<dbReference type="AlphaFoldDB" id="A0A7G6X0H6"/>
<gene>
    <name evidence="1" type="ORF">F1D05_19710</name>
</gene>
<dbReference type="Proteomes" id="UP000515563">
    <property type="component" value="Chromosome"/>
</dbReference>
<evidence type="ECO:0000313" key="1">
    <source>
        <dbReference type="EMBL" id="QNE19741.1"/>
    </source>
</evidence>
<proteinExistence type="predicted"/>
<accession>A0A7G6X0H6</accession>